<organism evidence="1 2">
    <name type="scientific">Hibiscus sabdariffa</name>
    <name type="common">roselle</name>
    <dbReference type="NCBI Taxonomy" id="183260"/>
    <lineage>
        <taxon>Eukaryota</taxon>
        <taxon>Viridiplantae</taxon>
        <taxon>Streptophyta</taxon>
        <taxon>Embryophyta</taxon>
        <taxon>Tracheophyta</taxon>
        <taxon>Spermatophyta</taxon>
        <taxon>Magnoliopsida</taxon>
        <taxon>eudicotyledons</taxon>
        <taxon>Gunneridae</taxon>
        <taxon>Pentapetalae</taxon>
        <taxon>rosids</taxon>
        <taxon>malvids</taxon>
        <taxon>Malvales</taxon>
        <taxon>Malvaceae</taxon>
        <taxon>Malvoideae</taxon>
        <taxon>Hibiscus</taxon>
    </lineage>
</organism>
<comment type="caution">
    <text evidence="1">The sequence shown here is derived from an EMBL/GenBank/DDBJ whole genome shotgun (WGS) entry which is preliminary data.</text>
</comment>
<gene>
    <name evidence="1" type="ORF">V6N12_068464</name>
</gene>
<dbReference type="EMBL" id="JBBPBM010000005">
    <property type="protein sequence ID" value="KAK8584218.1"/>
    <property type="molecule type" value="Genomic_DNA"/>
</dbReference>
<protein>
    <submittedName>
        <fullName evidence="1">Uncharacterized protein</fullName>
    </submittedName>
</protein>
<evidence type="ECO:0000313" key="2">
    <source>
        <dbReference type="Proteomes" id="UP001472677"/>
    </source>
</evidence>
<proteinExistence type="predicted"/>
<keyword evidence="2" id="KW-1185">Reference proteome</keyword>
<reference evidence="1 2" key="1">
    <citation type="journal article" date="2024" name="G3 (Bethesda)">
        <title>Genome assembly of Hibiscus sabdariffa L. provides insights into metabolisms of medicinal natural products.</title>
        <authorList>
            <person name="Kim T."/>
        </authorList>
    </citation>
    <scope>NUCLEOTIDE SEQUENCE [LARGE SCALE GENOMIC DNA]</scope>
    <source>
        <strain evidence="1">TK-2024</strain>
        <tissue evidence="1">Old leaves</tissue>
    </source>
</reference>
<sequence>MVVLGVTGAGWSVSIGVGDAGASIGAKESLNSKLVEIAPSLAIIPGGLWASSSSSLAKLIGEVEIYCSRPLGSCPYPWLSFMVGLVVTTCSSSYRDGGGLSIFMGLGGGLV</sequence>
<name>A0ABR2FQ95_9ROSI</name>
<dbReference type="Proteomes" id="UP001472677">
    <property type="component" value="Unassembled WGS sequence"/>
</dbReference>
<accession>A0ABR2FQ95</accession>
<evidence type="ECO:0000313" key="1">
    <source>
        <dbReference type="EMBL" id="KAK8584218.1"/>
    </source>
</evidence>